<dbReference type="Proteomes" id="UP001280121">
    <property type="component" value="Unassembled WGS sequence"/>
</dbReference>
<sequence length="188" mass="21048">MWETFMQHPVVGNTTLVRDFYANMVQKVFFTSSMVQMRGVAVQISENIINTHFGITLVSQNTLPLGYCSFDGSQEELAGLLRGNGDTRWDRKHLLKHMELSKDLTILSMFISASLKPVLHISSIPVKKAELLAFVITSAPVDIGRIIKAEIYDAGDIDIKGKKKKTASRPIPFPCLIIKICRDARVLE</sequence>
<dbReference type="EMBL" id="JANJYI010000008">
    <property type="protein sequence ID" value="KAK2640295.1"/>
    <property type="molecule type" value="Genomic_DNA"/>
</dbReference>
<dbReference type="AlphaFoldDB" id="A0AAD9TQB6"/>
<gene>
    <name evidence="2" type="ORF">Ddye_028090</name>
</gene>
<name>A0AAD9TQB6_9ROSI</name>
<evidence type="ECO:0000259" key="1">
    <source>
        <dbReference type="Pfam" id="PF20167"/>
    </source>
</evidence>
<dbReference type="Pfam" id="PF20167">
    <property type="entry name" value="Transposase_32"/>
    <property type="match status" value="1"/>
</dbReference>
<keyword evidence="3" id="KW-1185">Reference proteome</keyword>
<proteinExistence type="predicted"/>
<comment type="caution">
    <text evidence="2">The sequence shown here is derived from an EMBL/GenBank/DDBJ whole genome shotgun (WGS) entry which is preliminary data.</text>
</comment>
<evidence type="ECO:0000313" key="3">
    <source>
        <dbReference type="Proteomes" id="UP001280121"/>
    </source>
</evidence>
<reference evidence="2" key="1">
    <citation type="journal article" date="2023" name="Plant J.">
        <title>Genome sequences and population genomics provide insights into the demographic history, inbreeding, and mutation load of two 'living fossil' tree species of Dipteronia.</title>
        <authorList>
            <person name="Feng Y."/>
            <person name="Comes H.P."/>
            <person name="Chen J."/>
            <person name="Zhu S."/>
            <person name="Lu R."/>
            <person name="Zhang X."/>
            <person name="Li P."/>
            <person name="Qiu J."/>
            <person name="Olsen K.M."/>
            <person name="Qiu Y."/>
        </authorList>
    </citation>
    <scope>NUCLEOTIDE SEQUENCE</scope>
    <source>
        <strain evidence="2">KIB01</strain>
    </source>
</reference>
<protein>
    <recommendedName>
        <fullName evidence="1">Putative plant transposon protein domain-containing protein</fullName>
    </recommendedName>
</protein>
<evidence type="ECO:0000313" key="2">
    <source>
        <dbReference type="EMBL" id="KAK2640295.1"/>
    </source>
</evidence>
<accession>A0AAD9TQB6</accession>
<dbReference type="InterPro" id="IPR046796">
    <property type="entry name" value="Transposase_32_dom"/>
</dbReference>
<organism evidence="2 3">
    <name type="scientific">Dipteronia dyeriana</name>
    <dbReference type="NCBI Taxonomy" id="168575"/>
    <lineage>
        <taxon>Eukaryota</taxon>
        <taxon>Viridiplantae</taxon>
        <taxon>Streptophyta</taxon>
        <taxon>Embryophyta</taxon>
        <taxon>Tracheophyta</taxon>
        <taxon>Spermatophyta</taxon>
        <taxon>Magnoliopsida</taxon>
        <taxon>eudicotyledons</taxon>
        <taxon>Gunneridae</taxon>
        <taxon>Pentapetalae</taxon>
        <taxon>rosids</taxon>
        <taxon>malvids</taxon>
        <taxon>Sapindales</taxon>
        <taxon>Sapindaceae</taxon>
        <taxon>Hippocastanoideae</taxon>
        <taxon>Acereae</taxon>
        <taxon>Dipteronia</taxon>
    </lineage>
</organism>
<feature type="domain" description="Putative plant transposon protein" evidence="1">
    <location>
        <begin position="2"/>
        <end position="186"/>
    </location>
</feature>